<organism evidence="1 2">
    <name type="scientific">Paramecium primaurelia</name>
    <dbReference type="NCBI Taxonomy" id="5886"/>
    <lineage>
        <taxon>Eukaryota</taxon>
        <taxon>Sar</taxon>
        <taxon>Alveolata</taxon>
        <taxon>Ciliophora</taxon>
        <taxon>Intramacronucleata</taxon>
        <taxon>Oligohymenophorea</taxon>
        <taxon>Peniculida</taxon>
        <taxon>Parameciidae</taxon>
        <taxon>Paramecium</taxon>
    </lineage>
</organism>
<evidence type="ECO:0000313" key="2">
    <source>
        <dbReference type="Proteomes" id="UP000688137"/>
    </source>
</evidence>
<accession>A0A8S1Q8V0</accession>
<reference evidence="1" key="1">
    <citation type="submission" date="2021-01" db="EMBL/GenBank/DDBJ databases">
        <authorList>
            <consortium name="Genoscope - CEA"/>
            <person name="William W."/>
        </authorList>
    </citation>
    <scope>NUCLEOTIDE SEQUENCE</scope>
</reference>
<comment type="caution">
    <text evidence="1">The sequence shown here is derived from an EMBL/GenBank/DDBJ whole genome shotgun (WGS) entry which is preliminary data.</text>
</comment>
<gene>
    <name evidence="1" type="ORF">PPRIM_AZ9-3.1.T1490035</name>
</gene>
<evidence type="ECO:0000313" key="1">
    <source>
        <dbReference type="EMBL" id="CAD8111783.1"/>
    </source>
</evidence>
<dbReference type="AlphaFoldDB" id="A0A8S1Q8V0"/>
<dbReference type="EMBL" id="CAJJDM010000153">
    <property type="protein sequence ID" value="CAD8111783.1"/>
    <property type="molecule type" value="Genomic_DNA"/>
</dbReference>
<keyword evidence="2" id="KW-1185">Reference proteome</keyword>
<proteinExistence type="predicted"/>
<name>A0A8S1Q8V0_PARPR</name>
<dbReference type="Proteomes" id="UP000688137">
    <property type="component" value="Unassembled WGS sequence"/>
</dbReference>
<sequence>MHHQQQMEESSTANFIRFTHLNDLIQMVVQYFHIDVAYKIKSSLNNQNRKAQKGLEHIIEDTEK</sequence>
<protein>
    <submittedName>
        <fullName evidence="1">Uncharacterized protein</fullName>
    </submittedName>
</protein>